<organism evidence="2 3">
    <name type="scientific">Limimonas halophila</name>
    <dbReference type="NCBI Taxonomy" id="1082479"/>
    <lineage>
        <taxon>Bacteria</taxon>
        <taxon>Pseudomonadati</taxon>
        <taxon>Pseudomonadota</taxon>
        <taxon>Alphaproteobacteria</taxon>
        <taxon>Rhodospirillales</taxon>
        <taxon>Rhodovibrionaceae</taxon>
        <taxon>Limimonas</taxon>
    </lineage>
</organism>
<protein>
    <recommendedName>
        <fullName evidence="1">YjiS-like domain-containing protein</fullName>
    </recommendedName>
</protein>
<dbReference type="RefSeq" id="WP_090020067.1">
    <property type="nucleotide sequence ID" value="NZ_FNCE01000006.1"/>
</dbReference>
<proteinExistence type="predicted"/>
<sequence>MVNGNTLDAMHRQLYGPNAGAQATAGQAPANARPAPAVRDGVERVMTAVQAKLAALRTRLVQARRRRETAAALAALDDETLRDLGIESRAAIPAAASAAVAQDPAPRVRR</sequence>
<dbReference type="EMBL" id="FNCE01000006">
    <property type="protein sequence ID" value="SDG16612.1"/>
    <property type="molecule type" value="Genomic_DNA"/>
</dbReference>
<dbReference type="Proteomes" id="UP000199415">
    <property type="component" value="Unassembled WGS sequence"/>
</dbReference>
<name>A0A1G7S0Q4_9PROT</name>
<accession>A0A1G7S0Q4</accession>
<dbReference type="Pfam" id="PF06568">
    <property type="entry name" value="YjiS-like"/>
    <property type="match status" value="1"/>
</dbReference>
<keyword evidence="3" id="KW-1185">Reference proteome</keyword>
<reference evidence="2 3" key="1">
    <citation type="submission" date="2016-10" db="EMBL/GenBank/DDBJ databases">
        <authorList>
            <person name="de Groot N.N."/>
        </authorList>
    </citation>
    <scope>NUCLEOTIDE SEQUENCE [LARGE SCALE GENOMIC DNA]</scope>
    <source>
        <strain evidence="2 3">DSM 25584</strain>
    </source>
</reference>
<evidence type="ECO:0000313" key="3">
    <source>
        <dbReference type="Proteomes" id="UP000199415"/>
    </source>
</evidence>
<evidence type="ECO:0000313" key="2">
    <source>
        <dbReference type="EMBL" id="SDG16612.1"/>
    </source>
</evidence>
<dbReference type="InterPro" id="IPR009506">
    <property type="entry name" value="YjiS-like"/>
</dbReference>
<evidence type="ECO:0000259" key="1">
    <source>
        <dbReference type="Pfam" id="PF06568"/>
    </source>
</evidence>
<feature type="domain" description="YjiS-like" evidence="1">
    <location>
        <begin position="56"/>
        <end position="87"/>
    </location>
</feature>
<dbReference type="AlphaFoldDB" id="A0A1G7S0Q4"/>
<gene>
    <name evidence="2" type="ORF">SAMN05216241_10676</name>
</gene>